<dbReference type="InterPro" id="IPR035976">
    <property type="entry name" value="Sushi/SCR/CCP_sf"/>
</dbReference>
<dbReference type="SMART" id="SM00494">
    <property type="entry name" value="ChtBD2"/>
    <property type="match status" value="3"/>
</dbReference>
<feature type="signal peptide" evidence="6">
    <location>
        <begin position="1"/>
        <end position="23"/>
    </location>
</feature>
<dbReference type="SUPFAM" id="SSF57535">
    <property type="entry name" value="Complement control module/SCR domain"/>
    <property type="match status" value="16"/>
</dbReference>
<keyword evidence="1 6" id="KW-0732">Signal</keyword>
<dbReference type="InterPro" id="IPR036508">
    <property type="entry name" value="Chitin-bd_dom_sf"/>
</dbReference>
<feature type="disulfide bond" evidence="4">
    <location>
        <begin position="298"/>
        <end position="325"/>
    </location>
</feature>
<evidence type="ECO:0000259" key="8">
    <source>
        <dbReference type="PROSITE" id="PS50923"/>
    </source>
</evidence>
<dbReference type="PROSITE" id="PS50923">
    <property type="entry name" value="SUSHI"/>
    <property type="match status" value="12"/>
</dbReference>
<dbReference type="InterPro" id="IPR002035">
    <property type="entry name" value="VWF_A"/>
</dbReference>
<feature type="chain" id="PRO_5044854949" evidence="6">
    <location>
        <begin position="24"/>
        <end position="1515"/>
    </location>
</feature>
<feature type="disulfide bond" evidence="4">
    <location>
        <begin position="466"/>
        <end position="493"/>
    </location>
</feature>
<feature type="domain" description="Sushi" evidence="8">
    <location>
        <begin position="834"/>
        <end position="889"/>
    </location>
</feature>
<feature type="region of interest" description="Disordered" evidence="5">
    <location>
        <begin position="1487"/>
        <end position="1515"/>
    </location>
</feature>
<dbReference type="Gene3D" id="2.10.70.10">
    <property type="entry name" value="Complement Module, domain 1"/>
    <property type="match status" value="16"/>
</dbReference>
<accession>A0ABD3TZ09</accession>
<dbReference type="EMBL" id="JBJQND010000017">
    <property type="protein sequence ID" value="KAL3842399.1"/>
    <property type="molecule type" value="Genomic_DNA"/>
</dbReference>
<feature type="disulfide bond" evidence="4">
    <location>
        <begin position="410"/>
        <end position="437"/>
    </location>
</feature>
<keyword evidence="11" id="KW-1185">Reference proteome</keyword>
<feature type="disulfide bond" evidence="4">
    <location>
        <begin position="917"/>
        <end position="944"/>
    </location>
</feature>
<gene>
    <name evidence="10" type="ORF">ACJMK2_020418</name>
</gene>
<name>A0ABD3TZ09_SINWO</name>
<dbReference type="InterPro" id="IPR000436">
    <property type="entry name" value="Sushi_SCR_CCP_dom"/>
</dbReference>
<organism evidence="10 11">
    <name type="scientific">Sinanodonta woodiana</name>
    <name type="common">Chinese pond mussel</name>
    <name type="synonym">Anodonta woodiana</name>
    <dbReference type="NCBI Taxonomy" id="1069815"/>
    <lineage>
        <taxon>Eukaryota</taxon>
        <taxon>Metazoa</taxon>
        <taxon>Spiralia</taxon>
        <taxon>Lophotrochozoa</taxon>
        <taxon>Mollusca</taxon>
        <taxon>Bivalvia</taxon>
        <taxon>Autobranchia</taxon>
        <taxon>Heteroconchia</taxon>
        <taxon>Palaeoheterodonta</taxon>
        <taxon>Unionida</taxon>
        <taxon>Unionoidea</taxon>
        <taxon>Unionidae</taxon>
        <taxon>Unioninae</taxon>
        <taxon>Sinanodonta</taxon>
    </lineage>
</organism>
<feature type="disulfide bond" evidence="4">
    <location>
        <begin position="803"/>
        <end position="830"/>
    </location>
</feature>
<feature type="domain" description="Sushi" evidence="8">
    <location>
        <begin position="498"/>
        <end position="552"/>
    </location>
</feature>
<keyword evidence="2" id="KW-0677">Repeat</keyword>
<dbReference type="InterPro" id="IPR051277">
    <property type="entry name" value="SEZ6_CSMD_C4BPB_Regulators"/>
</dbReference>
<dbReference type="SMART" id="SM00327">
    <property type="entry name" value="VWA"/>
    <property type="match status" value="1"/>
</dbReference>
<dbReference type="Gene3D" id="3.40.50.410">
    <property type="entry name" value="von Willebrand factor, type A domain"/>
    <property type="match status" value="1"/>
</dbReference>
<feature type="domain" description="Sushi" evidence="8">
    <location>
        <begin position="892"/>
        <end position="946"/>
    </location>
</feature>
<evidence type="ECO:0000256" key="5">
    <source>
        <dbReference type="SAM" id="MobiDB-lite"/>
    </source>
</evidence>
<dbReference type="InterPro" id="IPR036465">
    <property type="entry name" value="vWFA_dom_sf"/>
</dbReference>
<feature type="domain" description="Sushi" evidence="8">
    <location>
        <begin position="554"/>
        <end position="608"/>
    </location>
</feature>
<feature type="disulfide bond" evidence="4">
    <location>
        <begin position="747"/>
        <end position="774"/>
    </location>
</feature>
<dbReference type="CDD" id="cd00033">
    <property type="entry name" value="CCP"/>
    <property type="match status" value="15"/>
</dbReference>
<dbReference type="CDD" id="cd01450">
    <property type="entry name" value="vWFA_subfamily_ECM"/>
    <property type="match status" value="1"/>
</dbReference>
<feature type="disulfide bond" evidence="4">
    <location>
        <begin position="523"/>
        <end position="550"/>
    </location>
</feature>
<dbReference type="Pfam" id="PF00084">
    <property type="entry name" value="Sushi"/>
    <property type="match status" value="16"/>
</dbReference>
<dbReference type="Gene3D" id="2.170.140.10">
    <property type="entry name" value="Chitin binding domain"/>
    <property type="match status" value="1"/>
</dbReference>
<feature type="domain" description="VWFA" evidence="7">
    <location>
        <begin position="40"/>
        <end position="212"/>
    </location>
</feature>
<feature type="domain" description="Sushi" evidence="8">
    <location>
        <begin position="441"/>
        <end position="495"/>
    </location>
</feature>
<evidence type="ECO:0000313" key="11">
    <source>
        <dbReference type="Proteomes" id="UP001634394"/>
    </source>
</evidence>
<dbReference type="SMART" id="SM00032">
    <property type="entry name" value="CCP"/>
    <property type="match status" value="16"/>
</dbReference>
<dbReference type="PROSITE" id="PS50940">
    <property type="entry name" value="CHIT_BIND_II"/>
    <property type="match status" value="1"/>
</dbReference>
<dbReference type="PROSITE" id="PS50234">
    <property type="entry name" value="VWFA"/>
    <property type="match status" value="1"/>
</dbReference>
<keyword evidence="3 4" id="KW-1015">Disulfide bond</keyword>
<comment type="caution">
    <text evidence="4">Lacks conserved residue(s) required for the propagation of feature annotation.</text>
</comment>
<feature type="disulfide bond" evidence="4">
    <location>
        <begin position="579"/>
        <end position="606"/>
    </location>
</feature>
<feature type="domain" description="Sushi" evidence="8">
    <location>
        <begin position="722"/>
        <end position="776"/>
    </location>
</feature>
<evidence type="ECO:0000256" key="4">
    <source>
        <dbReference type="PROSITE-ProRule" id="PRU00302"/>
    </source>
</evidence>
<comment type="caution">
    <text evidence="10">The sequence shown here is derived from an EMBL/GenBank/DDBJ whole genome shotgun (WGS) entry which is preliminary data.</text>
</comment>
<evidence type="ECO:0000256" key="2">
    <source>
        <dbReference type="ARBA" id="ARBA00022737"/>
    </source>
</evidence>
<evidence type="ECO:0000256" key="1">
    <source>
        <dbReference type="ARBA" id="ARBA00022729"/>
    </source>
</evidence>
<evidence type="ECO:0000259" key="7">
    <source>
        <dbReference type="PROSITE" id="PS50234"/>
    </source>
</evidence>
<sequence>MQGHYHFKHVLLSAYIFVNAVLGAPQTGISPASECKSLVDLCIVIDGSDSITAGDYDMLRDAIANLIPELDIAPDKARVGYIVFSSELNDTIPMSGDSDYLIKMARVLHHPRDGTNTAKGIKKMREFFQADGRIGVPWLGIVITDGISKNPVETKEQANYAKAEGVSMFAVGVTNLIKRDELDAIASTPRQVLMLQSFSQLKDELVNLMKKVCPCEFPPQFSNAMVLDGARTIGSVREYICQPGYTAVGNTTMVCRENSTWSPINFKCLNCGPPPMRKNAYIDLNGNNMIGSVRNYKCEENYLTVGNTKIECMPDGTWTMPYMECKVCGPCPMVSHASVLDGPYLLGTKRSYQCNPGYAMVGTPDIECGPTAEWGVPRFECVPCSAPVTIANADVIVDSYLTGGTATYQCQHGYLGVGNPRIKCENNAVWSSTDFKCTMCGPCPTVTNAYILDGPYLIGTDREYQCATGYGLVGSAYITCQPDGTWTKPNLQCKACDTTCPSVKNAKVIDGSNLLGTVRKYECLPGYMMVGTGETKCRNDFTWETPAFECKACGDCPAKPHALVYAGASLIGSKRNYYCEDGYAAFGSSEIVCKADGTWSDCDFSCKICEVPPVIEHARCNVASSMVGGTATYHCAPGYLGVGNPTITCDKASWGITDFKCTTCGPCPTIENALVVDGPFLIGTQREYRCAPGYGMTGPAHITCMPDGTWSKPAFQCRVCASTCPSVPNGRVLDGSNLLGSVRKYECLSGYRMVGDGTTTCRDDFTWSPPTFKCLDCGDCPAKYHALVHPGSNLIGSKRNYYCENGYAAIGSSETVCQPDGTWSECDFSCGTCGPCPVFPHALVDDGADLVDTARSYKCEPGYALFGDNPKTICGKDAKWSQPSFECRACSGTCPKVPNAGVLDGGNLLGVKRTYKCNDGYALFGTPTTTCQANAEWSKPAFECKDCGECPRVENAVVTNGLSLLGTSRMYNCLPGYAMVGDNNIVCNPDATWSQPKFICKGCGKPAAVPNADLLEDGTWLDTMLIGTVRSYKCKPGYVLEGRPEIQCVDGAKWSEPKFRCYDCGQPPQVSNAYVSLGGTTVGSTRDYSCSVNFIASGSTKIKCQANGLWETPSFTCYATTTVATTITPPKEPSLCDKCRMINGVGYNRHPYDCNQYIQCYFGPNGRIEPVYRKCPFGQFWNQDILTCDRSELVNCPQDKCKDPTVKYYKYNDPNNCCGYWECSGGKATAKCCGSGMSFHPTFGCYANPSCTDMCPHQDITPGCDTRPLWGAPTKFEQYVGAGRWVAMDCAPGTAYNPSDCMCSLHSAIVPKYVCKPEVYINFNGDTNDKSGKNVHIINENVQIVWEGSNGRGKFDGNSSRLIIPRFSNADFGGDLVIKMKYKEYIQSPKDNGLQAMLTNGDCGDDPSIVIAKVPGYVLLGTKTTQSRSFAMATLTTKIWKDVIFIHDEKKLEGRVCGASLNEWSLGKIQSTHCGIQIGHGSGLQNFKGELDDTRPNSRKALYDNQTRPNSRKSL</sequence>
<dbReference type="PANTHER" id="PTHR45656:SF4">
    <property type="entry name" value="PROTEIN CBR-CLEC-78"/>
    <property type="match status" value="1"/>
</dbReference>
<evidence type="ECO:0000256" key="6">
    <source>
        <dbReference type="SAM" id="SignalP"/>
    </source>
</evidence>
<dbReference type="PANTHER" id="PTHR45656">
    <property type="entry name" value="PROTEIN CBR-CLEC-78"/>
    <property type="match status" value="1"/>
</dbReference>
<dbReference type="Pfam" id="PF01607">
    <property type="entry name" value="CBM_14"/>
    <property type="match status" value="1"/>
</dbReference>
<feature type="disulfide bond" evidence="4">
    <location>
        <begin position="1034"/>
        <end position="1061"/>
    </location>
</feature>
<evidence type="ECO:0000313" key="10">
    <source>
        <dbReference type="EMBL" id="KAL3842399.1"/>
    </source>
</evidence>
<feature type="domain" description="Sushi" evidence="8">
    <location>
        <begin position="1001"/>
        <end position="1063"/>
    </location>
</feature>
<reference evidence="10 11" key="1">
    <citation type="submission" date="2024-11" db="EMBL/GenBank/DDBJ databases">
        <title>Chromosome-level genome assembly of the freshwater bivalve Anodonta woodiana.</title>
        <authorList>
            <person name="Chen X."/>
        </authorList>
    </citation>
    <scope>NUCLEOTIDE SEQUENCE [LARGE SCALE GENOMIC DNA]</scope>
    <source>
        <strain evidence="10">MN2024</strain>
        <tissue evidence="10">Gills</tissue>
    </source>
</reference>
<evidence type="ECO:0000259" key="9">
    <source>
        <dbReference type="PROSITE" id="PS50940"/>
    </source>
</evidence>
<proteinExistence type="predicted"/>
<feature type="domain" description="Chitin-binding type-2" evidence="9">
    <location>
        <begin position="1136"/>
        <end position="1198"/>
    </location>
</feature>
<feature type="domain" description="Sushi" evidence="8">
    <location>
        <begin position="382"/>
        <end position="439"/>
    </location>
</feature>
<evidence type="ECO:0000256" key="3">
    <source>
        <dbReference type="ARBA" id="ARBA00023157"/>
    </source>
</evidence>
<dbReference type="SUPFAM" id="SSF57625">
    <property type="entry name" value="Invertebrate chitin-binding proteins"/>
    <property type="match status" value="1"/>
</dbReference>
<dbReference type="Proteomes" id="UP001634394">
    <property type="component" value="Unassembled WGS sequence"/>
</dbReference>
<dbReference type="InterPro" id="IPR002557">
    <property type="entry name" value="Chitin-bd_dom"/>
</dbReference>
<dbReference type="SUPFAM" id="SSF53300">
    <property type="entry name" value="vWA-like"/>
    <property type="match status" value="1"/>
</dbReference>
<protein>
    <submittedName>
        <fullName evidence="10">Uncharacterized protein</fullName>
    </submittedName>
</protein>
<feature type="domain" description="Sushi" evidence="8">
    <location>
        <begin position="665"/>
        <end position="719"/>
    </location>
</feature>
<dbReference type="Pfam" id="PF00092">
    <property type="entry name" value="VWA"/>
    <property type="match status" value="1"/>
</dbReference>
<keyword evidence="4" id="KW-0768">Sushi</keyword>
<feature type="domain" description="Sushi" evidence="8">
    <location>
        <begin position="778"/>
        <end position="832"/>
    </location>
</feature>
<feature type="domain" description="Sushi" evidence="8">
    <location>
        <begin position="329"/>
        <end position="381"/>
    </location>
</feature>
<feature type="domain" description="Sushi" evidence="8">
    <location>
        <begin position="269"/>
        <end position="327"/>
    </location>
</feature>
<feature type="disulfide bond" evidence="4">
    <location>
        <begin position="690"/>
        <end position="717"/>
    </location>
</feature>